<dbReference type="PANTHER" id="PTHR10241:SF25">
    <property type="entry name" value="TOMOSYN, ISOFORM C"/>
    <property type="match status" value="1"/>
</dbReference>
<comment type="similarity">
    <text evidence="2">Belongs to the WD repeat L(2)GL family.</text>
</comment>
<comment type="subcellular location">
    <subcellularLocation>
        <location evidence="1">Cytoplasm</location>
    </subcellularLocation>
</comment>
<name>A0AAQ3RVF4_VIGMU</name>
<dbReference type="Gene3D" id="2.130.10.10">
    <property type="entry name" value="YVTN repeat-like/Quinoprotein amine dehydrogenase"/>
    <property type="match status" value="2"/>
</dbReference>
<dbReference type="FunFam" id="1.20.5.110:FF:000049">
    <property type="entry name" value="Transducin family protein / WD-40 repeat family protein"/>
    <property type="match status" value="1"/>
</dbReference>
<reference evidence="9 10" key="1">
    <citation type="journal article" date="2023" name="Life. Sci Alliance">
        <title>Evolutionary insights into 3D genome organization and epigenetic landscape of Vigna mungo.</title>
        <authorList>
            <person name="Junaid A."/>
            <person name="Singh B."/>
            <person name="Bhatia S."/>
        </authorList>
    </citation>
    <scope>NUCLEOTIDE SEQUENCE [LARGE SCALE GENOMIC DNA]</scope>
    <source>
        <strain evidence="9">Urdbean</strain>
    </source>
</reference>
<dbReference type="InterPro" id="IPR042855">
    <property type="entry name" value="V_SNARE_CC"/>
</dbReference>
<keyword evidence="10" id="KW-1185">Reference proteome</keyword>
<feature type="signal peptide" evidence="7">
    <location>
        <begin position="1"/>
        <end position="26"/>
    </location>
</feature>
<evidence type="ECO:0000256" key="4">
    <source>
        <dbReference type="ARBA" id="ARBA00022490"/>
    </source>
</evidence>
<evidence type="ECO:0000256" key="2">
    <source>
        <dbReference type="ARBA" id="ARBA00008070"/>
    </source>
</evidence>
<dbReference type="EMBL" id="CP144695">
    <property type="protein sequence ID" value="WVZ07847.1"/>
    <property type="molecule type" value="Genomic_DNA"/>
</dbReference>
<evidence type="ECO:0000256" key="7">
    <source>
        <dbReference type="SAM" id="SignalP"/>
    </source>
</evidence>
<evidence type="ECO:0000256" key="6">
    <source>
        <dbReference type="SAM" id="MobiDB-lite"/>
    </source>
</evidence>
<evidence type="ECO:0000256" key="5">
    <source>
        <dbReference type="PROSITE-ProRule" id="PRU00290"/>
    </source>
</evidence>
<evidence type="ECO:0000259" key="8">
    <source>
        <dbReference type="PROSITE" id="PS50892"/>
    </source>
</evidence>
<dbReference type="GO" id="GO:0005737">
    <property type="term" value="C:cytoplasm"/>
    <property type="evidence" value="ECO:0007669"/>
    <property type="project" value="UniProtKB-SubCell"/>
</dbReference>
<keyword evidence="4" id="KW-0963">Cytoplasm</keyword>
<organism evidence="9 10">
    <name type="scientific">Vigna mungo</name>
    <name type="common">Black gram</name>
    <name type="synonym">Phaseolus mungo</name>
    <dbReference type="NCBI Taxonomy" id="3915"/>
    <lineage>
        <taxon>Eukaryota</taxon>
        <taxon>Viridiplantae</taxon>
        <taxon>Streptophyta</taxon>
        <taxon>Embryophyta</taxon>
        <taxon>Tracheophyta</taxon>
        <taxon>Spermatophyta</taxon>
        <taxon>Magnoliopsida</taxon>
        <taxon>eudicotyledons</taxon>
        <taxon>Gunneridae</taxon>
        <taxon>Pentapetalae</taxon>
        <taxon>rosids</taxon>
        <taxon>fabids</taxon>
        <taxon>Fabales</taxon>
        <taxon>Fabaceae</taxon>
        <taxon>Papilionoideae</taxon>
        <taxon>50 kb inversion clade</taxon>
        <taxon>NPAAA clade</taxon>
        <taxon>indigoferoid/millettioid clade</taxon>
        <taxon>Phaseoleae</taxon>
        <taxon>Vigna</taxon>
    </lineage>
</organism>
<dbReference type="PROSITE" id="PS50892">
    <property type="entry name" value="V_SNARE"/>
    <property type="match status" value="1"/>
</dbReference>
<feature type="chain" id="PRO_5042818804" description="V-SNARE coiled-coil homology domain-containing protein" evidence="7">
    <location>
        <begin position="27"/>
        <end position="908"/>
    </location>
</feature>
<evidence type="ECO:0000256" key="3">
    <source>
        <dbReference type="ARBA" id="ARBA00022483"/>
    </source>
</evidence>
<sequence length="908" mass="98138">MNSFIFCRLLIAFEDGLLILWDISEARIVFLGGGKDLQLKDEDSSPSTETGANLPADIIEQNLGDKEITALCWASSTGSILAVGYLDGDILLWDLSSAAPSKGQQTSSKNVIKLQLSTAERRLPVIVLQWSDSYKSQSDSAGQLFVYGGDEIGSEEVLTVLTLEWSSGMESVRCTNRADLTLSGSFADLTLLPSPGAKGLNSKDEVFVLTNPGQLHLYNSDSLSTLTSQQKRMSSVPAVEFPVLVPMADPSLTVAKLVRLPSKSNSSKILTEVASALRTGLRSGSAPSDWPLTGGVPSQLSTTKGAEVECVYFVGYSNGSVLVCDATHAVLSYICNIEGEVNGTKVAGSDAAVTKLDFCSVSLLLAVGNECGLVFIYDLKVHSSRQNFQFVTQSKSEVHDVPQGKETRCSAVFSLLDSSVQALSFSNSGTKLAIGFSSSRVAVCNMNSLSVLFLIDGAPGSTSPITSLVWKQEACFQSYVNSKQSDAASGNSLEEILFVLSQDSIINIVDDFCTSESSFSTSEASNDKLQNGLSKNTADNSPDEQEQPLSARVNSSEADLSSSEASLSGDLMLDPLVLLCCENSLRLFSAKSLIEGHKKPIHKVKHSKSSYWTSILKKDDKVCGLLSLLQTGAFEIRSLPDLHLVAESSLLSILRWNYKVNMDKTMCSDDYGHIVLANGSELALISLLAGESEFSNLEHLPCLHDKVLAAAADAAFRFSTTQKKKQTMVPGILGGIVKGLKGGKPSQTDVTKSAASNFGNLEDIFFKPLLPDPLPTVDIADNKVELDIDDIEIDEPNPPITKSSTSSPNVKNKQKDKLRDREKLFEGGTNKDDVKPRLRTPEEIMAAYRKTGDASSAAAQARNKLMERQEKLERISQRTAELQSGAEDFASLANELVKTMERRKWWQI</sequence>
<feature type="compositionally biased region" description="Polar residues" evidence="6">
    <location>
        <begin position="527"/>
        <end position="540"/>
    </location>
</feature>
<dbReference type="GO" id="GO:0005886">
    <property type="term" value="C:plasma membrane"/>
    <property type="evidence" value="ECO:0007669"/>
    <property type="project" value="TreeGrafter"/>
</dbReference>
<dbReference type="GO" id="GO:0005096">
    <property type="term" value="F:GTPase activator activity"/>
    <property type="evidence" value="ECO:0007669"/>
    <property type="project" value="TreeGrafter"/>
</dbReference>
<dbReference type="SUPFAM" id="SSF50978">
    <property type="entry name" value="WD40 repeat-like"/>
    <property type="match status" value="1"/>
</dbReference>
<feature type="region of interest" description="Disordered" evidence="6">
    <location>
        <begin position="521"/>
        <end position="558"/>
    </location>
</feature>
<dbReference type="CDD" id="cd15873">
    <property type="entry name" value="R-SNARE_STXBP5_6"/>
    <property type="match status" value="1"/>
</dbReference>
<dbReference type="Gene3D" id="1.20.5.110">
    <property type="match status" value="1"/>
</dbReference>
<gene>
    <name evidence="9" type="ORF">V8G54_021193</name>
</gene>
<keyword evidence="7" id="KW-0732">Signal</keyword>
<dbReference type="InterPro" id="IPR036322">
    <property type="entry name" value="WD40_repeat_dom_sf"/>
</dbReference>
<keyword evidence="3" id="KW-0268">Exocytosis</keyword>
<dbReference type="SMART" id="SM00320">
    <property type="entry name" value="WD40"/>
    <property type="match status" value="4"/>
</dbReference>
<feature type="compositionally biased region" description="Polar residues" evidence="6">
    <location>
        <begin position="801"/>
        <end position="811"/>
    </location>
</feature>
<feature type="domain" description="V-SNARE coiled-coil homology" evidence="8">
    <location>
        <begin position="843"/>
        <end position="907"/>
    </location>
</feature>
<dbReference type="InterPro" id="IPR001680">
    <property type="entry name" value="WD40_rpt"/>
</dbReference>
<dbReference type="PANTHER" id="PTHR10241">
    <property type="entry name" value="LETHAL 2 GIANT LARVAE PROTEIN"/>
    <property type="match status" value="1"/>
</dbReference>
<evidence type="ECO:0000256" key="1">
    <source>
        <dbReference type="ARBA" id="ARBA00004496"/>
    </source>
</evidence>
<dbReference type="GO" id="GO:0006887">
    <property type="term" value="P:exocytosis"/>
    <property type="evidence" value="ECO:0007669"/>
    <property type="project" value="UniProtKB-KW"/>
</dbReference>
<dbReference type="GO" id="GO:0019905">
    <property type="term" value="F:syntaxin binding"/>
    <property type="evidence" value="ECO:0007669"/>
    <property type="project" value="TreeGrafter"/>
</dbReference>
<feature type="region of interest" description="Disordered" evidence="6">
    <location>
        <begin position="790"/>
        <end position="819"/>
    </location>
</feature>
<evidence type="ECO:0000313" key="10">
    <source>
        <dbReference type="Proteomes" id="UP001374535"/>
    </source>
</evidence>
<keyword evidence="5" id="KW-0175">Coiled coil</keyword>
<accession>A0AAQ3RVF4</accession>
<proteinExistence type="inferred from homology"/>
<dbReference type="GO" id="GO:0006893">
    <property type="term" value="P:Golgi to plasma membrane transport"/>
    <property type="evidence" value="ECO:0007669"/>
    <property type="project" value="TreeGrafter"/>
</dbReference>
<protein>
    <recommendedName>
        <fullName evidence="8">V-SNARE coiled-coil homology domain-containing protein</fullName>
    </recommendedName>
</protein>
<dbReference type="AlphaFoldDB" id="A0AAQ3RVF4"/>
<dbReference type="GO" id="GO:0045159">
    <property type="term" value="F:myosin II binding"/>
    <property type="evidence" value="ECO:0007669"/>
    <property type="project" value="TreeGrafter"/>
</dbReference>
<dbReference type="Proteomes" id="UP001374535">
    <property type="component" value="Chromosome 6"/>
</dbReference>
<dbReference type="InterPro" id="IPR015943">
    <property type="entry name" value="WD40/YVTN_repeat-like_dom_sf"/>
</dbReference>
<evidence type="ECO:0000313" key="9">
    <source>
        <dbReference type="EMBL" id="WVZ07847.1"/>
    </source>
</evidence>
<dbReference type="SUPFAM" id="SSF58038">
    <property type="entry name" value="SNARE fusion complex"/>
    <property type="match status" value="1"/>
</dbReference>